<dbReference type="EMBL" id="KK583284">
    <property type="protein sequence ID" value="KDO21616.1"/>
    <property type="molecule type" value="Genomic_DNA"/>
</dbReference>
<sequence length="301" mass="34679">MVAKRRSVYSMMTKGPMYTGATLRFTHGPYYAPSPDVVADKGMTREDIEARIHRIHCAQRVLWDCGEEKYNFDSQDVDDMALVLKACEATTLEELSAADTTRLDKLVRRVHTKLQVLQVVILRLQRRLAMLDRERDMCEALGLGRKPFCAITDAEKIPLRFLIGSDWKDVKSVADVACSVSEAQKRHQRTLWRIQVRGITKRCTCCRFYKHASRYTLRRDCRDVTRFDTQSHWEDEDMAIDDDVARAWDEEASVLDDDDDDDDDLTHDGDDDDDDMMQYDFCAIDVPEEETASVAHTCSTM</sequence>
<name>A0A067C4Z3_SAPPC</name>
<gene>
    <name evidence="2" type="ORF">SPRG_13300</name>
</gene>
<keyword evidence="3" id="KW-1185">Reference proteome</keyword>
<dbReference type="GeneID" id="24135184"/>
<proteinExistence type="predicted"/>
<feature type="non-terminal residue" evidence="2">
    <location>
        <position position="1"/>
    </location>
</feature>
<protein>
    <submittedName>
        <fullName evidence="2">Uncharacterized protein</fullName>
    </submittedName>
</protein>
<feature type="region of interest" description="Disordered" evidence="1">
    <location>
        <begin position="255"/>
        <end position="276"/>
    </location>
</feature>
<accession>A0A067C4Z3</accession>
<evidence type="ECO:0000313" key="2">
    <source>
        <dbReference type="EMBL" id="KDO21616.1"/>
    </source>
</evidence>
<evidence type="ECO:0000313" key="3">
    <source>
        <dbReference type="Proteomes" id="UP000030745"/>
    </source>
</evidence>
<dbReference type="Proteomes" id="UP000030745">
    <property type="component" value="Unassembled WGS sequence"/>
</dbReference>
<dbReference type="VEuPathDB" id="FungiDB:SPRG_13300"/>
<dbReference type="AlphaFoldDB" id="A0A067C4Z3"/>
<dbReference type="KEGG" id="spar:SPRG_13300"/>
<organism evidence="2 3">
    <name type="scientific">Saprolegnia parasitica (strain CBS 223.65)</name>
    <dbReference type="NCBI Taxonomy" id="695850"/>
    <lineage>
        <taxon>Eukaryota</taxon>
        <taxon>Sar</taxon>
        <taxon>Stramenopiles</taxon>
        <taxon>Oomycota</taxon>
        <taxon>Saprolegniomycetes</taxon>
        <taxon>Saprolegniales</taxon>
        <taxon>Saprolegniaceae</taxon>
        <taxon>Saprolegnia</taxon>
    </lineage>
</organism>
<reference evidence="2 3" key="1">
    <citation type="journal article" date="2013" name="PLoS Genet.">
        <title>Distinctive expansion of potential virulence genes in the genome of the oomycete fish pathogen Saprolegnia parasitica.</title>
        <authorList>
            <person name="Jiang R.H."/>
            <person name="de Bruijn I."/>
            <person name="Haas B.J."/>
            <person name="Belmonte R."/>
            <person name="Lobach L."/>
            <person name="Christie J."/>
            <person name="van den Ackerveken G."/>
            <person name="Bottin A."/>
            <person name="Bulone V."/>
            <person name="Diaz-Moreno S.M."/>
            <person name="Dumas B."/>
            <person name="Fan L."/>
            <person name="Gaulin E."/>
            <person name="Govers F."/>
            <person name="Grenville-Briggs L.J."/>
            <person name="Horner N.R."/>
            <person name="Levin J.Z."/>
            <person name="Mammella M."/>
            <person name="Meijer H.J."/>
            <person name="Morris P."/>
            <person name="Nusbaum C."/>
            <person name="Oome S."/>
            <person name="Phillips A.J."/>
            <person name="van Rooyen D."/>
            <person name="Rzeszutek E."/>
            <person name="Saraiva M."/>
            <person name="Secombes C.J."/>
            <person name="Seidl M.F."/>
            <person name="Snel B."/>
            <person name="Stassen J.H."/>
            <person name="Sykes S."/>
            <person name="Tripathy S."/>
            <person name="van den Berg H."/>
            <person name="Vega-Arreguin J.C."/>
            <person name="Wawra S."/>
            <person name="Young S.K."/>
            <person name="Zeng Q."/>
            <person name="Dieguez-Uribeondo J."/>
            <person name="Russ C."/>
            <person name="Tyler B.M."/>
            <person name="van West P."/>
        </authorList>
    </citation>
    <scope>NUCLEOTIDE SEQUENCE [LARGE SCALE GENOMIC DNA]</scope>
    <source>
        <strain evidence="2 3">CBS 223.65</strain>
    </source>
</reference>
<evidence type="ECO:0000256" key="1">
    <source>
        <dbReference type="SAM" id="MobiDB-lite"/>
    </source>
</evidence>
<dbReference type="RefSeq" id="XP_012207701.1">
    <property type="nucleotide sequence ID" value="XM_012352311.1"/>
</dbReference>